<dbReference type="EMBL" id="JAUCGM010000586">
    <property type="protein sequence ID" value="MDM8563344.1"/>
    <property type="molecule type" value="Genomic_DNA"/>
</dbReference>
<name>A0ABT7VUU0_9GAMM</name>
<feature type="transmembrane region" description="Helical" evidence="1">
    <location>
        <begin position="7"/>
        <end position="27"/>
    </location>
</feature>
<feature type="non-terminal residue" evidence="2">
    <location>
        <position position="1"/>
    </location>
</feature>
<keyword evidence="3" id="KW-1185">Reference proteome</keyword>
<sequence>RRTHLPTLFVGIIITIISMMLLGEVVQHTHLRANNVTELMLAFGKNLAWPFVIHPWLSLVLYMPFLALVFRTLWLRRKPSQAELFILVLGGWVILQAASMAYARGVGGRIPASRYMDILALGIIVNLLAFYFIAQPWYGLSHRIKSYLNTGACLWTLLVILGMGKLTVMDSWPQIQQRGLQYAEQLKNSREFIRTGDLNVLQNKPHLHVPYPVPERLAGLLANPQLRAILPHTLTVPTLLQSHQDDSTLLLMVFIPQRENTKTKPR</sequence>
<proteinExistence type="predicted"/>
<organism evidence="2 3">
    <name type="scientific">Candidatus Marithioploca araucensis</name>
    <dbReference type="NCBI Taxonomy" id="70273"/>
    <lineage>
        <taxon>Bacteria</taxon>
        <taxon>Pseudomonadati</taxon>
        <taxon>Pseudomonadota</taxon>
        <taxon>Gammaproteobacteria</taxon>
        <taxon>Thiotrichales</taxon>
        <taxon>Thiotrichaceae</taxon>
        <taxon>Candidatus Marithioploca</taxon>
    </lineage>
</organism>
<protein>
    <submittedName>
        <fullName evidence="2">Uncharacterized protein</fullName>
    </submittedName>
</protein>
<feature type="transmembrane region" description="Helical" evidence="1">
    <location>
        <begin position="146"/>
        <end position="168"/>
    </location>
</feature>
<feature type="transmembrane region" description="Helical" evidence="1">
    <location>
        <begin position="115"/>
        <end position="134"/>
    </location>
</feature>
<dbReference type="Proteomes" id="UP001171945">
    <property type="component" value="Unassembled WGS sequence"/>
</dbReference>
<evidence type="ECO:0000256" key="1">
    <source>
        <dbReference type="SAM" id="Phobius"/>
    </source>
</evidence>
<evidence type="ECO:0000313" key="3">
    <source>
        <dbReference type="Proteomes" id="UP001171945"/>
    </source>
</evidence>
<evidence type="ECO:0000313" key="2">
    <source>
        <dbReference type="EMBL" id="MDM8563344.1"/>
    </source>
</evidence>
<accession>A0ABT7VUU0</accession>
<feature type="transmembrane region" description="Helical" evidence="1">
    <location>
        <begin position="47"/>
        <end position="70"/>
    </location>
</feature>
<keyword evidence="1" id="KW-1133">Transmembrane helix</keyword>
<feature type="transmembrane region" description="Helical" evidence="1">
    <location>
        <begin position="82"/>
        <end position="103"/>
    </location>
</feature>
<keyword evidence="1" id="KW-0472">Membrane</keyword>
<gene>
    <name evidence="2" type="ORF">QUF54_08320</name>
</gene>
<keyword evidence="1" id="KW-0812">Transmembrane</keyword>
<reference evidence="2" key="1">
    <citation type="submission" date="2023-06" db="EMBL/GenBank/DDBJ databases">
        <title>Uncultivated large filamentous bacteria from sulfidic sediments reveal new species and different genomic features in energy metabolism and defense.</title>
        <authorList>
            <person name="Fonseca A."/>
        </authorList>
    </citation>
    <scope>NUCLEOTIDE SEQUENCE</scope>
    <source>
        <strain evidence="2">HSG4</strain>
    </source>
</reference>
<comment type="caution">
    <text evidence="2">The sequence shown here is derived from an EMBL/GenBank/DDBJ whole genome shotgun (WGS) entry which is preliminary data.</text>
</comment>